<keyword evidence="2" id="KW-0479">Metal-binding</keyword>
<dbReference type="AlphaFoldDB" id="A0A2I1CRF7"/>
<name>A0A2I1CRF7_ASPC2</name>
<dbReference type="OrthoDB" id="10009520at2759"/>
<evidence type="ECO:0000313" key="11">
    <source>
        <dbReference type="EMBL" id="PKY00212.1"/>
    </source>
</evidence>
<gene>
    <name evidence="11" type="ORF">P168DRAFT_260222</name>
</gene>
<evidence type="ECO:0000256" key="4">
    <source>
        <dbReference type="ARBA" id="ARBA00022771"/>
    </source>
</evidence>
<organism evidence="11 12">
    <name type="scientific">Aspergillus campestris (strain IBT 28561)</name>
    <dbReference type="NCBI Taxonomy" id="1392248"/>
    <lineage>
        <taxon>Eukaryota</taxon>
        <taxon>Fungi</taxon>
        <taxon>Dikarya</taxon>
        <taxon>Ascomycota</taxon>
        <taxon>Pezizomycotina</taxon>
        <taxon>Eurotiomycetes</taxon>
        <taxon>Eurotiomycetidae</taxon>
        <taxon>Eurotiales</taxon>
        <taxon>Aspergillaceae</taxon>
        <taxon>Aspergillus</taxon>
        <taxon>Aspergillus subgen. Circumdati</taxon>
    </lineage>
</organism>
<evidence type="ECO:0000259" key="10">
    <source>
        <dbReference type="PROSITE" id="PS51873"/>
    </source>
</evidence>
<dbReference type="InterPro" id="IPR044066">
    <property type="entry name" value="TRIAD_supradom"/>
</dbReference>
<evidence type="ECO:0000256" key="1">
    <source>
        <dbReference type="ARBA" id="ARBA00022679"/>
    </source>
</evidence>
<keyword evidence="5" id="KW-0833">Ubl conjugation pathway</keyword>
<proteinExistence type="predicted"/>
<dbReference type="CDD" id="cd22584">
    <property type="entry name" value="Rcat_RBR_unk"/>
    <property type="match status" value="1"/>
</dbReference>
<dbReference type="SUPFAM" id="SSF57850">
    <property type="entry name" value="RING/U-box"/>
    <property type="match status" value="2"/>
</dbReference>
<reference evidence="11" key="1">
    <citation type="submission" date="2016-12" db="EMBL/GenBank/DDBJ databases">
        <title>The genomes of Aspergillus section Nigri reveals drivers in fungal speciation.</title>
        <authorList>
            <consortium name="DOE Joint Genome Institute"/>
            <person name="Vesth T.C."/>
            <person name="Nybo J."/>
            <person name="Theobald S."/>
            <person name="Brandl J."/>
            <person name="Frisvad J.C."/>
            <person name="Nielsen K.F."/>
            <person name="Lyhne E.K."/>
            <person name="Kogle M.E."/>
            <person name="Kuo A."/>
            <person name="Riley R."/>
            <person name="Clum A."/>
            <person name="Nolan M."/>
            <person name="Lipzen A."/>
            <person name="Salamov A."/>
            <person name="Henrissat B."/>
            <person name="Wiebenga A."/>
            <person name="De vries R.P."/>
            <person name="Grigoriev I.V."/>
            <person name="Mortensen U.H."/>
            <person name="Andersen M.R."/>
            <person name="Baker S.E."/>
        </authorList>
    </citation>
    <scope>NUCLEOTIDE SEQUENCE</scope>
    <source>
        <strain evidence="11">IBT 28561</strain>
    </source>
</reference>
<protein>
    <recommendedName>
        <fullName evidence="13">RING-type domain-containing protein</fullName>
    </recommendedName>
</protein>
<dbReference type="GeneID" id="36542187"/>
<feature type="domain" description="RING-type" evidence="10">
    <location>
        <begin position="153"/>
        <end position="340"/>
    </location>
</feature>
<dbReference type="InterPro" id="IPR031127">
    <property type="entry name" value="E3_UB_ligase_RBR"/>
</dbReference>
<evidence type="ECO:0000256" key="6">
    <source>
        <dbReference type="ARBA" id="ARBA00022833"/>
    </source>
</evidence>
<keyword evidence="4 7" id="KW-0863">Zinc-finger</keyword>
<feature type="region of interest" description="Disordered" evidence="8">
    <location>
        <begin position="96"/>
        <end position="117"/>
    </location>
</feature>
<evidence type="ECO:0000313" key="12">
    <source>
        <dbReference type="Proteomes" id="UP000234254"/>
    </source>
</evidence>
<dbReference type="PANTHER" id="PTHR11685">
    <property type="entry name" value="RBR FAMILY RING FINGER AND IBR DOMAIN-CONTAINING"/>
    <property type="match status" value="1"/>
</dbReference>
<dbReference type="GO" id="GO:0008270">
    <property type="term" value="F:zinc ion binding"/>
    <property type="evidence" value="ECO:0007669"/>
    <property type="project" value="UniProtKB-KW"/>
</dbReference>
<evidence type="ECO:0000259" key="9">
    <source>
        <dbReference type="PROSITE" id="PS50089"/>
    </source>
</evidence>
<feature type="domain" description="RING-type" evidence="9">
    <location>
        <begin position="157"/>
        <end position="201"/>
    </location>
</feature>
<dbReference type="RefSeq" id="XP_024688806.1">
    <property type="nucleotide sequence ID" value="XM_024834663.1"/>
</dbReference>
<feature type="non-terminal residue" evidence="11">
    <location>
        <position position="340"/>
    </location>
</feature>
<dbReference type="GO" id="GO:0004842">
    <property type="term" value="F:ubiquitin-protein transferase activity"/>
    <property type="evidence" value="ECO:0007669"/>
    <property type="project" value="InterPro"/>
</dbReference>
<keyword evidence="1" id="KW-0808">Transferase</keyword>
<dbReference type="Gene3D" id="1.20.120.1750">
    <property type="match status" value="1"/>
</dbReference>
<dbReference type="VEuPathDB" id="FungiDB:P168DRAFT_260222"/>
<evidence type="ECO:0000256" key="8">
    <source>
        <dbReference type="SAM" id="MobiDB-lite"/>
    </source>
</evidence>
<evidence type="ECO:0000256" key="7">
    <source>
        <dbReference type="PROSITE-ProRule" id="PRU00175"/>
    </source>
</evidence>
<keyword evidence="6" id="KW-0862">Zinc</keyword>
<dbReference type="PROSITE" id="PS50089">
    <property type="entry name" value="ZF_RING_2"/>
    <property type="match status" value="1"/>
</dbReference>
<evidence type="ECO:0000256" key="5">
    <source>
        <dbReference type="ARBA" id="ARBA00022786"/>
    </source>
</evidence>
<sequence length="340" mass="37318">MHCNPDTEIVHGRLLEDILAPENRQKGKQVDGMPSGMELAVTPVMDDVLTAGISSPDRTLAISNAMVTDGNILASICHGENVTEQDRLYAATLDDDDDARDAPAPTPNEPNFDNGVADDSVLGYVMDRLDLTQESGAGEGPSHRPSSQQAPAMLTECVSCMEQVETSGMLLSACGHSFCLDCTRQMVLGIIKQEQFYPPRCCGYIIPPSTALRVLNYEELCGFSDRVMEYMAKDPIYCAVPTCSKFIPPFAMDDDYGTCPACRQKTHLSCLSLEHPGVDCPTDETLQRVLAMANAADWQRCFHCRTMVELQQGCNHIRCRCGWEFCCACGQVWKTCSCCL</sequence>
<dbReference type="Proteomes" id="UP000234254">
    <property type="component" value="Unassembled WGS sequence"/>
</dbReference>
<keyword evidence="12" id="KW-1185">Reference proteome</keyword>
<evidence type="ECO:0008006" key="13">
    <source>
        <dbReference type="Google" id="ProtNLM"/>
    </source>
</evidence>
<evidence type="ECO:0000256" key="3">
    <source>
        <dbReference type="ARBA" id="ARBA00022737"/>
    </source>
</evidence>
<dbReference type="EMBL" id="MSFM01000015">
    <property type="protein sequence ID" value="PKY00212.1"/>
    <property type="molecule type" value="Genomic_DNA"/>
</dbReference>
<keyword evidence="3" id="KW-0677">Repeat</keyword>
<comment type="caution">
    <text evidence="11">The sequence shown here is derived from an EMBL/GenBank/DDBJ whole genome shotgun (WGS) entry which is preliminary data.</text>
</comment>
<dbReference type="PROSITE" id="PS51873">
    <property type="entry name" value="TRIAD"/>
    <property type="match status" value="1"/>
</dbReference>
<evidence type="ECO:0000256" key="2">
    <source>
        <dbReference type="ARBA" id="ARBA00022723"/>
    </source>
</evidence>
<dbReference type="InterPro" id="IPR001841">
    <property type="entry name" value="Znf_RING"/>
</dbReference>
<dbReference type="GO" id="GO:0016567">
    <property type="term" value="P:protein ubiquitination"/>
    <property type="evidence" value="ECO:0007669"/>
    <property type="project" value="InterPro"/>
</dbReference>
<accession>A0A2I1CRF7</accession>